<dbReference type="PROSITE" id="PS51677">
    <property type="entry name" value="NODB"/>
    <property type="match status" value="1"/>
</dbReference>
<keyword evidence="1" id="KW-1133">Transmembrane helix</keyword>
<keyword evidence="4" id="KW-1185">Reference proteome</keyword>
<gene>
    <name evidence="3" type="ORF">H8B22_05950</name>
</gene>
<proteinExistence type="predicted"/>
<dbReference type="Pfam" id="PF01522">
    <property type="entry name" value="Polysacc_deac_1"/>
    <property type="match status" value="1"/>
</dbReference>
<dbReference type="GO" id="GO:0005975">
    <property type="term" value="P:carbohydrate metabolic process"/>
    <property type="evidence" value="ECO:0007669"/>
    <property type="project" value="InterPro"/>
</dbReference>
<protein>
    <submittedName>
        <fullName evidence="3">Polysaccharide deacetylase family protein</fullName>
    </submittedName>
</protein>
<name>A0A7H0G0D3_9GAMM</name>
<sequence length="292" mass="31964">MIAAMSLHRPPRYPHAWIPCLLLSQLAVAVVWWRLGWAWGLPAMLLSHLPFLWGTLKPDSRMFSPVLRRLPGAEQRVWLTIDDGPSDDTAAVLDLLDRHRARATFFVVGERAQQRPELVREIVRRGHGIGNHSQGHPQAWFWALGPHRMREQVAANQATLAAITGTAPRWFRAVVGMANPFVAAPLREHGLARVAWSARGFDALASDPQTVVARIERDLAPGAIVLLHEGAKHGRNVDTLALLLQRLDALGYGTLLPEEIEAAGPTVDAQPQHAIPLAPLAGRGTASRSDAG</sequence>
<keyword evidence="1" id="KW-0812">Transmembrane</keyword>
<dbReference type="SUPFAM" id="SSF88713">
    <property type="entry name" value="Glycoside hydrolase/deacetylase"/>
    <property type="match status" value="1"/>
</dbReference>
<dbReference type="PANTHER" id="PTHR10587">
    <property type="entry name" value="GLYCOSYL TRANSFERASE-RELATED"/>
    <property type="match status" value="1"/>
</dbReference>
<dbReference type="Proteomes" id="UP000516018">
    <property type="component" value="Chromosome"/>
</dbReference>
<accession>A0A7H0G0D3</accession>
<dbReference type="EMBL" id="CP060820">
    <property type="protein sequence ID" value="QNP41749.1"/>
    <property type="molecule type" value="Genomic_DNA"/>
</dbReference>
<dbReference type="KEGG" id="lsx:H8B22_05950"/>
<dbReference type="InterPro" id="IPR050248">
    <property type="entry name" value="Polysacc_deacetylase_ArnD"/>
</dbReference>
<dbReference type="InterPro" id="IPR002509">
    <property type="entry name" value="NODB_dom"/>
</dbReference>
<dbReference type="Gene3D" id="3.20.20.370">
    <property type="entry name" value="Glycoside hydrolase/deacetylase"/>
    <property type="match status" value="1"/>
</dbReference>
<dbReference type="AlphaFoldDB" id="A0A7H0G0D3"/>
<dbReference type="CDD" id="cd10917">
    <property type="entry name" value="CE4_NodB_like_6s_7s"/>
    <property type="match status" value="1"/>
</dbReference>
<dbReference type="InterPro" id="IPR011330">
    <property type="entry name" value="Glyco_hydro/deAcase_b/a-brl"/>
</dbReference>
<dbReference type="GO" id="GO:0016810">
    <property type="term" value="F:hydrolase activity, acting on carbon-nitrogen (but not peptide) bonds"/>
    <property type="evidence" value="ECO:0007669"/>
    <property type="project" value="InterPro"/>
</dbReference>
<reference evidence="3 4" key="1">
    <citation type="submission" date="2020-08" db="EMBL/GenBank/DDBJ databases">
        <title>Lysobacter sp. II4 sp. nov., isolated from soil.</title>
        <authorList>
            <person name="Woo C.Y."/>
            <person name="Kim J."/>
        </authorList>
    </citation>
    <scope>NUCLEOTIDE SEQUENCE [LARGE SCALE GENOMIC DNA]</scope>
    <source>
        <strain evidence="3 4">II4</strain>
    </source>
</reference>
<evidence type="ECO:0000256" key="1">
    <source>
        <dbReference type="SAM" id="Phobius"/>
    </source>
</evidence>
<evidence type="ECO:0000259" key="2">
    <source>
        <dbReference type="PROSITE" id="PS51677"/>
    </source>
</evidence>
<dbReference type="PANTHER" id="PTHR10587:SF137">
    <property type="entry name" value="4-DEOXY-4-FORMAMIDO-L-ARABINOSE-PHOSPHOUNDECAPRENOL DEFORMYLASE ARND-RELATED"/>
    <property type="match status" value="1"/>
</dbReference>
<evidence type="ECO:0000313" key="4">
    <source>
        <dbReference type="Proteomes" id="UP000516018"/>
    </source>
</evidence>
<organism evidence="3 4">
    <name type="scientific">Agrilutibacter terrestris</name>
    <dbReference type="NCBI Taxonomy" id="2865112"/>
    <lineage>
        <taxon>Bacteria</taxon>
        <taxon>Pseudomonadati</taxon>
        <taxon>Pseudomonadota</taxon>
        <taxon>Gammaproteobacteria</taxon>
        <taxon>Lysobacterales</taxon>
        <taxon>Lysobacteraceae</taxon>
        <taxon>Agrilutibacter</taxon>
    </lineage>
</organism>
<evidence type="ECO:0000313" key="3">
    <source>
        <dbReference type="EMBL" id="QNP41749.1"/>
    </source>
</evidence>
<feature type="transmembrane region" description="Helical" evidence="1">
    <location>
        <begin position="12"/>
        <end position="33"/>
    </location>
</feature>
<keyword evidence="1" id="KW-0472">Membrane</keyword>
<feature type="domain" description="NodB homology" evidence="2">
    <location>
        <begin position="75"/>
        <end position="268"/>
    </location>
</feature>